<dbReference type="AlphaFoldDB" id="A0A1V4SF99"/>
<dbReference type="EMBL" id="MZGX01000027">
    <property type="protein sequence ID" value="OPX42592.1"/>
    <property type="molecule type" value="Genomic_DNA"/>
</dbReference>
<gene>
    <name evidence="2" type="ORF">CLHUN_35590</name>
</gene>
<name>A0A1V4SF99_RUMHU</name>
<dbReference type="Proteomes" id="UP000191554">
    <property type="component" value="Unassembled WGS sequence"/>
</dbReference>
<organism evidence="2 3">
    <name type="scientific">Ruminiclostridium hungatei</name>
    <name type="common">Clostridium hungatei</name>
    <dbReference type="NCBI Taxonomy" id="48256"/>
    <lineage>
        <taxon>Bacteria</taxon>
        <taxon>Bacillati</taxon>
        <taxon>Bacillota</taxon>
        <taxon>Clostridia</taxon>
        <taxon>Eubacteriales</taxon>
        <taxon>Oscillospiraceae</taxon>
        <taxon>Ruminiclostridium</taxon>
    </lineage>
</organism>
<evidence type="ECO:0000256" key="1">
    <source>
        <dbReference type="SAM" id="Phobius"/>
    </source>
</evidence>
<evidence type="ECO:0000313" key="3">
    <source>
        <dbReference type="Proteomes" id="UP000191554"/>
    </source>
</evidence>
<comment type="caution">
    <text evidence="2">The sequence shown here is derived from an EMBL/GenBank/DDBJ whole genome shotgun (WGS) entry which is preliminary data.</text>
</comment>
<reference evidence="2 3" key="1">
    <citation type="submission" date="2017-03" db="EMBL/GenBank/DDBJ databases">
        <title>Genome sequence of Clostridium hungatei DSM 14427.</title>
        <authorList>
            <person name="Poehlein A."/>
            <person name="Daniel R."/>
        </authorList>
    </citation>
    <scope>NUCLEOTIDE SEQUENCE [LARGE SCALE GENOMIC DNA]</scope>
    <source>
        <strain evidence="2 3">DSM 14427</strain>
    </source>
</reference>
<proteinExistence type="predicted"/>
<keyword evidence="3" id="KW-1185">Reference proteome</keyword>
<feature type="transmembrane region" description="Helical" evidence="1">
    <location>
        <begin position="45"/>
        <end position="71"/>
    </location>
</feature>
<protein>
    <submittedName>
        <fullName evidence="2">Uncharacterized protein</fullName>
    </submittedName>
</protein>
<keyword evidence="1" id="KW-0472">Membrane</keyword>
<keyword evidence="1" id="KW-0812">Transmembrane</keyword>
<keyword evidence="1" id="KW-1133">Transmembrane helix</keyword>
<evidence type="ECO:0000313" key="2">
    <source>
        <dbReference type="EMBL" id="OPX42592.1"/>
    </source>
</evidence>
<dbReference type="STRING" id="48256.CLHUN_35590"/>
<sequence>MSFKLFAACFYFLLLVPPAVIQRSSNGNIDIARLWKTYLNSATALLQYIVYYFTILAYMVVIHNIFINFLFISIDLQWDFTYT</sequence>
<accession>A0A1V4SF99</accession>